<keyword evidence="2" id="KW-0378">Hydrolase</keyword>
<dbReference type="Pfam" id="PF01476">
    <property type="entry name" value="LysM"/>
    <property type="match status" value="1"/>
</dbReference>
<dbReference type="Proteomes" id="UP000749040">
    <property type="component" value="Unassembled WGS sequence"/>
</dbReference>
<dbReference type="SMART" id="SM00257">
    <property type="entry name" value="LysM"/>
    <property type="match status" value="1"/>
</dbReference>
<gene>
    <name evidence="5" type="ORF">ITX44_16290</name>
</gene>
<accession>A0ABS2TRW9</accession>
<dbReference type="InterPro" id="IPR036779">
    <property type="entry name" value="LysM_dom_sf"/>
</dbReference>
<dbReference type="Gene3D" id="1.10.530.10">
    <property type="match status" value="1"/>
</dbReference>
<sequence>MIELSNNRHAAARAATALVALGAATLLPFFAHPAHAAAARPREAEAPPLHAVGAAAAVTARPAGTPGRDSSADPSVWDDLAMCESSGDWHINTGNGFYGGLQFYQPTWERFGGRQYARRADLASPGAQITIARSVQREQGWGAWPSCADRLGLNGRAAAAGQSTYGGAAVQTTYTVQAGENLSSIAADHHIDGGWVTLYRANRRTVGADPDTLGIGAELTLP</sequence>
<protein>
    <submittedName>
        <fullName evidence="5">LysM peptidoglycan-binding domain-containing protein</fullName>
    </submittedName>
</protein>
<dbReference type="PROSITE" id="PS51782">
    <property type="entry name" value="LYSM"/>
    <property type="match status" value="1"/>
</dbReference>
<organism evidence="5 6">
    <name type="scientific">Actinacidiphila acididurans</name>
    <dbReference type="NCBI Taxonomy" id="2784346"/>
    <lineage>
        <taxon>Bacteria</taxon>
        <taxon>Bacillati</taxon>
        <taxon>Actinomycetota</taxon>
        <taxon>Actinomycetes</taxon>
        <taxon>Kitasatosporales</taxon>
        <taxon>Streptomycetaceae</taxon>
        <taxon>Actinacidiphila</taxon>
    </lineage>
</organism>
<dbReference type="SUPFAM" id="SSF53955">
    <property type="entry name" value="Lysozyme-like"/>
    <property type="match status" value="1"/>
</dbReference>
<evidence type="ECO:0000256" key="3">
    <source>
        <dbReference type="SAM" id="SignalP"/>
    </source>
</evidence>
<dbReference type="EMBL" id="JADKYB010000008">
    <property type="protein sequence ID" value="MBM9506083.1"/>
    <property type="molecule type" value="Genomic_DNA"/>
</dbReference>
<dbReference type="InterPro" id="IPR023346">
    <property type="entry name" value="Lysozyme-like_dom_sf"/>
</dbReference>
<evidence type="ECO:0000256" key="2">
    <source>
        <dbReference type="ARBA" id="ARBA00022801"/>
    </source>
</evidence>
<dbReference type="Gene3D" id="3.10.350.10">
    <property type="entry name" value="LysM domain"/>
    <property type="match status" value="1"/>
</dbReference>
<feature type="domain" description="LysM" evidence="4">
    <location>
        <begin position="172"/>
        <end position="221"/>
    </location>
</feature>
<feature type="signal peptide" evidence="3">
    <location>
        <begin position="1"/>
        <end position="36"/>
    </location>
</feature>
<reference evidence="5 6" key="1">
    <citation type="submission" date="2021-01" db="EMBL/GenBank/DDBJ databases">
        <title>Streptomyces acididurans sp. nov., isolated from a peat swamp forest soil.</title>
        <authorList>
            <person name="Chantavorakit T."/>
            <person name="Duangmal K."/>
        </authorList>
    </citation>
    <scope>NUCLEOTIDE SEQUENCE [LARGE SCALE GENOMIC DNA]</scope>
    <source>
        <strain evidence="5 6">KK5PA1</strain>
    </source>
</reference>
<evidence type="ECO:0000313" key="5">
    <source>
        <dbReference type="EMBL" id="MBM9506083.1"/>
    </source>
</evidence>
<name>A0ABS2TRW9_9ACTN</name>
<comment type="similarity">
    <text evidence="1">Belongs to the transglycosylase family. Rpf subfamily.</text>
</comment>
<feature type="chain" id="PRO_5045874459" evidence="3">
    <location>
        <begin position="37"/>
        <end position="222"/>
    </location>
</feature>
<dbReference type="RefSeq" id="WP_205357958.1">
    <property type="nucleotide sequence ID" value="NZ_JADKYB010000008.1"/>
</dbReference>
<dbReference type="InterPro" id="IPR010618">
    <property type="entry name" value="RPF"/>
</dbReference>
<dbReference type="CDD" id="cd00118">
    <property type="entry name" value="LysM"/>
    <property type="match status" value="1"/>
</dbReference>
<keyword evidence="3" id="KW-0732">Signal</keyword>
<evidence type="ECO:0000259" key="4">
    <source>
        <dbReference type="PROSITE" id="PS51782"/>
    </source>
</evidence>
<dbReference type="InterPro" id="IPR018392">
    <property type="entry name" value="LysM"/>
</dbReference>
<keyword evidence="6" id="KW-1185">Reference proteome</keyword>
<evidence type="ECO:0000313" key="6">
    <source>
        <dbReference type="Proteomes" id="UP000749040"/>
    </source>
</evidence>
<proteinExistence type="inferred from homology"/>
<evidence type="ECO:0000256" key="1">
    <source>
        <dbReference type="ARBA" id="ARBA00010830"/>
    </source>
</evidence>
<dbReference type="Pfam" id="PF06737">
    <property type="entry name" value="Transglycosylas"/>
    <property type="match status" value="1"/>
</dbReference>
<comment type="caution">
    <text evidence="5">The sequence shown here is derived from an EMBL/GenBank/DDBJ whole genome shotgun (WGS) entry which is preliminary data.</text>
</comment>
<dbReference type="CDD" id="cd13925">
    <property type="entry name" value="RPF"/>
    <property type="match status" value="1"/>
</dbReference>